<name>A0A382E0P9_9ZZZZ</name>
<evidence type="ECO:0000256" key="3">
    <source>
        <dbReference type="ARBA" id="ARBA00038825"/>
    </source>
</evidence>
<proteinExistence type="predicted"/>
<dbReference type="InterPro" id="IPR002937">
    <property type="entry name" value="Amino_oxidase"/>
</dbReference>
<dbReference type="Pfam" id="PF01593">
    <property type="entry name" value="Amino_oxidase"/>
    <property type="match status" value="1"/>
</dbReference>
<evidence type="ECO:0000259" key="5">
    <source>
        <dbReference type="Pfam" id="PF01593"/>
    </source>
</evidence>
<protein>
    <recommendedName>
        <fullName evidence="4">Pyridine nucleotide-disulfide oxidoreductase domain-containing protein 2</fullName>
    </recommendedName>
</protein>
<evidence type="ECO:0000256" key="2">
    <source>
        <dbReference type="ARBA" id="ARBA00037217"/>
    </source>
</evidence>
<dbReference type="Gene3D" id="3.50.50.60">
    <property type="entry name" value="FAD/NAD(P)-binding domain"/>
    <property type="match status" value="2"/>
</dbReference>
<dbReference type="AlphaFoldDB" id="A0A382E0P9"/>
<dbReference type="InterPro" id="IPR036188">
    <property type="entry name" value="FAD/NAD-bd_sf"/>
</dbReference>
<dbReference type="PANTHER" id="PTHR10668:SF103">
    <property type="entry name" value="PYRIDINE NUCLEOTIDE-DISULFIDE OXIDOREDUCTASE DOMAIN-CONTAINING PROTEIN 2"/>
    <property type="match status" value="1"/>
</dbReference>
<comment type="subunit">
    <text evidence="3">Interacts with COX5B; this interaction may contribute to localize PYROXD2 to the inner face of the inner mitochondrial membrane.</text>
</comment>
<accession>A0A382E0P9</accession>
<feature type="domain" description="Amine oxidase" evidence="5">
    <location>
        <begin position="18"/>
        <end position="522"/>
    </location>
</feature>
<sequence>MDMRQFDIIVVGGGVNSLVTAALMGKAGKSVLLLEAKKKVGGLAATVEFSPGFTCNVIHDIIKWIDPRVMTELDLVTNGLELNRPDVVRIALGDDGDHITFYKDSKQTADSISRHSKKDAVVWEEFTVYIEKLTHFLEKLYALTPPNLPGVGMKDALAMRSMLGPFAKHGSRGLVDLLRVVPMMMPELVDEWFENELLRSAVSTAGIHHLSFGPFAAATGYNLLHQHLYNKGVFHNGQTVNGGTVNLANALKTVAEFYHVEVQTNSKVISIDTDNGICTSVTLYDGKSVKAKTVVSGLDPQNTFINLIGAPNLDPNFHTQLRNIKYRGSAARIHFALKSLPEINGVSADQMGTVFSICPTIEYLERASDAVKYGRLAENPYVEFNIPTVNNPDFAPAEKHVLSATVQYAPYHLRGQKWNDELKSLLKKNVVRVLEKTIPGFSSLIESSIVVSPLDLENEFGLTEGNLNHGEMTLDQFMFMRPTISTAQYKSPFQNLYLCGPGTHPGGGLHGANGFNAAQEILKESKS</sequence>
<evidence type="ECO:0000256" key="1">
    <source>
        <dbReference type="ARBA" id="ARBA00004305"/>
    </source>
</evidence>
<dbReference type="EMBL" id="UINC01041988">
    <property type="protein sequence ID" value="SVB44009.1"/>
    <property type="molecule type" value="Genomic_DNA"/>
</dbReference>
<organism evidence="6">
    <name type="scientific">marine metagenome</name>
    <dbReference type="NCBI Taxonomy" id="408172"/>
    <lineage>
        <taxon>unclassified sequences</taxon>
        <taxon>metagenomes</taxon>
        <taxon>ecological metagenomes</taxon>
    </lineage>
</organism>
<reference evidence="6" key="1">
    <citation type="submission" date="2018-05" db="EMBL/GenBank/DDBJ databases">
        <authorList>
            <person name="Lanie J.A."/>
            <person name="Ng W.-L."/>
            <person name="Kazmierczak K.M."/>
            <person name="Andrzejewski T.M."/>
            <person name="Davidsen T.M."/>
            <person name="Wayne K.J."/>
            <person name="Tettelin H."/>
            <person name="Glass J.I."/>
            <person name="Rusch D."/>
            <person name="Podicherti R."/>
            <person name="Tsui H.-C.T."/>
            <person name="Winkler M.E."/>
        </authorList>
    </citation>
    <scope>NUCLEOTIDE SEQUENCE</scope>
</reference>
<evidence type="ECO:0000256" key="4">
    <source>
        <dbReference type="ARBA" id="ARBA00040298"/>
    </source>
</evidence>
<comment type="function">
    <text evidence="2">Probable oxidoreductase that may play a role as regulator of mitochondrial function.</text>
</comment>
<dbReference type="SUPFAM" id="SSF51905">
    <property type="entry name" value="FAD/NAD(P)-binding domain"/>
    <property type="match status" value="1"/>
</dbReference>
<evidence type="ECO:0000313" key="6">
    <source>
        <dbReference type="EMBL" id="SVB44009.1"/>
    </source>
</evidence>
<dbReference type="PANTHER" id="PTHR10668">
    <property type="entry name" value="PHYTOENE DEHYDROGENASE"/>
    <property type="match status" value="1"/>
</dbReference>
<dbReference type="GO" id="GO:0016491">
    <property type="term" value="F:oxidoreductase activity"/>
    <property type="evidence" value="ECO:0007669"/>
    <property type="project" value="InterPro"/>
</dbReference>
<comment type="subcellular location">
    <subcellularLocation>
        <location evidence="1">Mitochondrion matrix</location>
    </subcellularLocation>
</comment>
<dbReference type="GO" id="GO:0005759">
    <property type="term" value="C:mitochondrial matrix"/>
    <property type="evidence" value="ECO:0007669"/>
    <property type="project" value="UniProtKB-SubCell"/>
</dbReference>
<gene>
    <name evidence="6" type="ORF">METZ01_LOCUS196863</name>
</gene>